<dbReference type="InterPro" id="IPR011583">
    <property type="entry name" value="Chitinase_II/V-like_cat"/>
</dbReference>
<dbReference type="GO" id="GO:0008061">
    <property type="term" value="F:chitin binding"/>
    <property type="evidence" value="ECO:0007669"/>
    <property type="project" value="InterPro"/>
</dbReference>
<sequence>PIFERFSLFLKGKRDRQVIGFLPYWNMNDELEIDFDAVDQLIYFNLMVDINGDTITYGDEGGGWFTYNTPKLDSWLKKAKEKDKKTLLCVASFNAEVMFQISANEEKQDRVIKTIIQAIKEKGFDGVDIDFEYFEQYGHQSFGDNFNNFMSRLRKELDKVNPDLILSVDIYPKAIIEDEPYNLKEMNEIIDQLIIMAYDFTQSGSYNAGPVAPINTDPSLNEKIRDNYSIMQTLEAAEGKIDKEKLVLGIPLYG</sequence>
<dbReference type="Pfam" id="PF00704">
    <property type="entry name" value="Glyco_hydro_18"/>
    <property type="match status" value="1"/>
</dbReference>
<feature type="non-terminal residue" evidence="4">
    <location>
        <position position="254"/>
    </location>
</feature>
<dbReference type="EMBL" id="BARS01039357">
    <property type="protein sequence ID" value="GAG17997.1"/>
    <property type="molecule type" value="Genomic_DNA"/>
</dbReference>
<gene>
    <name evidence="4" type="ORF">S01H1_60108</name>
</gene>
<accession>X0W3X4</accession>
<dbReference type="PANTHER" id="PTHR11177:SF317">
    <property type="entry name" value="CHITINASE 12-RELATED"/>
    <property type="match status" value="1"/>
</dbReference>
<comment type="caution">
    <text evidence="4">The sequence shown here is derived from an EMBL/GenBank/DDBJ whole genome shotgun (WGS) entry which is preliminary data.</text>
</comment>
<dbReference type="AlphaFoldDB" id="X0W3X4"/>
<organism evidence="4">
    <name type="scientific">marine sediment metagenome</name>
    <dbReference type="NCBI Taxonomy" id="412755"/>
    <lineage>
        <taxon>unclassified sequences</taxon>
        <taxon>metagenomes</taxon>
        <taxon>ecological metagenomes</taxon>
    </lineage>
</organism>
<dbReference type="InterPro" id="IPR050314">
    <property type="entry name" value="Glycosyl_Hydrlase_18"/>
</dbReference>
<dbReference type="GO" id="GO:0005975">
    <property type="term" value="P:carbohydrate metabolic process"/>
    <property type="evidence" value="ECO:0007669"/>
    <property type="project" value="InterPro"/>
</dbReference>
<name>X0W3X4_9ZZZZ</name>
<evidence type="ECO:0000256" key="2">
    <source>
        <dbReference type="ARBA" id="ARBA00023295"/>
    </source>
</evidence>
<dbReference type="PROSITE" id="PS51910">
    <property type="entry name" value="GH18_2"/>
    <property type="match status" value="1"/>
</dbReference>
<feature type="domain" description="GH18" evidence="3">
    <location>
        <begin position="16"/>
        <end position="254"/>
    </location>
</feature>
<evidence type="ECO:0000259" key="3">
    <source>
        <dbReference type="PROSITE" id="PS51910"/>
    </source>
</evidence>
<keyword evidence="2" id="KW-0326">Glycosidase</keyword>
<keyword evidence="1" id="KW-0378">Hydrolase</keyword>
<proteinExistence type="predicted"/>
<dbReference type="Gene3D" id="3.20.20.80">
    <property type="entry name" value="Glycosidases"/>
    <property type="match status" value="1"/>
</dbReference>
<dbReference type="GO" id="GO:0004553">
    <property type="term" value="F:hydrolase activity, hydrolyzing O-glycosyl compounds"/>
    <property type="evidence" value="ECO:0007669"/>
    <property type="project" value="InterPro"/>
</dbReference>
<dbReference type="InterPro" id="IPR017853">
    <property type="entry name" value="GH"/>
</dbReference>
<dbReference type="SMART" id="SM00636">
    <property type="entry name" value="Glyco_18"/>
    <property type="match status" value="1"/>
</dbReference>
<evidence type="ECO:0000256" key="1">
    <source>
        <dbReference type="ARBA" id="ARBA00022801"/>
    </source>
</evidence>
<evidence type="ECO:0000313" key="4">
    <source>
        <dbReference type="EMBL" id="GAG17997.1"/>
    </source>
</evidence>
<dbReference type="SUPFAM" id="SSF51445">
    <property type="entry name" value="(Trans)glycosidases"/>
    <property type="match status" value="1"/>
</dbReference>
<protein>
    <recommendedName>
        <fullName evidence="3">GH18 domain-containing protein</fullName>
    </recommendedName>
</protein>
<dbReference type="PANTHER" id="PTHR11177">
    <property type="entry name" value="CHITINASE"/>
    <property type="match status" value="1"/>
</dbReference>
<dbReference type="InterPro" id="IPR001579">
    <property type="entry name" value="Glyco_hydro_18_chit_AS"/>
</dbReference>
<dbReference type="PROSITE" id="PS01095">
    <property type="entry name" value="GH18_1"/>
    <property type="match status" value="1"/>
</dbReference>
<feature type="non-terminal residue" evidence="4">
    <location>
        <position position="1"/>
    </location>
</feature>
<reference evidence="4" key="1">
    <citation type="journal article" date="2014" name="Front. Microbiol.">
        <title>High frequency of phylogenetically diverse reductive dehalogenase-homologous genes in deep subseafloor sedimentary metagenomes.</title>
        <authorList>
            <person name="Kawai M."/>
            <person name="Futagami T."/>
            <person name="Toyoda A."/>
            <person name="Takaki Y."/>
            <person name="Nishi S."/>
            <person name="Hori S."/>
            <person name="Arai W."/>
            <person name="Tsubouchi T."/>
            <person name="Morono Y."/>
            <person name="Uchiyama I."/>
            <person name="Ito T."/>
            <person name="Fujiyama A."/>
            <person name="Inagaki F."/>
            <person name="Takami H."/>
        </authorList>
    </citation>
    <scope>NUCLEOTIDE SEQUENCE</scope>
    <source>
        <strain evidence="4">Expedition CK06-06</strain>
    </source>
</reference>
<dbReference type="InterPro" id="IPR001223">
    <property type="entry name" value="Glyco_hydro18_cat"/>
</dbReference>